<dbReference type="Proteomes" id="UP000683000">
    <property type="component" value="Unassembled WGS sequence"/>
</dbReference>
<sequence>MASKGAQMAIGLCWCSLDVSPSTSKNRMNDPLATCWQYIALLCVLDAIHHQTATKNEPADGQKPDPPAKRHKVNSQKEVHKAVFKAHPVKMTDCYPDSPTGSILFCSMVIPDWLVQNPSKKVTKSTLKWLEGFHAHSLENDDLLREEKVYLAELEAWIETEYVPASDEAQDITPAAS</sequence>
<protein>
    <submittedName>
        <fullName evidence="2">Uncharacterized protein</fullName>
    </submittedName>
</protein>
<gene>
    <name evidence="2" type="ORF">JVT61DRAFT_2867</name>
</gene>
<accession>A0A8I2YPR5</accession>
<proteinExistence type="predicted"/>
<evidence type="ECO:0000256" key="1">
    <source>
        <dbReference type="SAM" id="MobiDB-lite"/>
    </source>
</evidence>
<feature type="region of interest" description="Disordered" evidence="1">
    <location>
        <begin position="54"/>
        <end position="76"/>
    </location>
</feature>
<name>A0A8I2YPR5_9AGAM</name>
<evidence type="ECO:0000313" key="2">
    <source>
        <dbReference type="EMBL" id="KAG6375989.1"/>
    </source>
</evidence>
<evidence type="ECO:0000313" key="3">
    <source>
        <dbReference type="Proteomes" id="UP000683000"/>
    </source>
</evidence>
<organism evidence="2 3">
    <name type="scientific">Boletus reticuloceps</name>
    <dbReference type="NCBI Taxonomy" id="495285"/>
    <lineage>
        <taxon>Eukaryota</taxon>
        <taxon>Fungi</taxon>
        <taxon>Dikarya</taxon>
        <taxon>Basidiomycota</taxon>
        <taxon>Agaricomycotina</taxon>
        <taxon>Agaricomycetes</taxon>
        <taxon>Agaricomycetidae</taxon>
        <taxon>Boletales</taxon>
        <taxon>Boletineae</taxon>
        <taxon>Boletaceae</taxon>
        <taxon>Boletoideae</taxon>
        <taxon>Boletus</taxon>
    </lineage>
</organism>
<comment type="caution">
    <text evidence="2">The sequence shown here is derived from an EMBL/GenBank/DDBJ whole genome shotgun (WGS) entry which is preliminary data.</text>
</comment>
<dbReference type="EMBL" id="JAGFBS010000013">
    <property type="protein sequence ID" value="KAG6375989.1"/>
    <property type="molecule type" value="Genomic_DNA"/>
</dbReference>
<dbReference type="AlphaFoldDB" id="A0A8I2YPR5"/>
<reference evidence="2" key="1">
    <citation type="submission" date="2021-03" db="EMBL/GenBank/DDBJ databases">
        <title>Evolutionary innovations through gain and loss of genes in the ectomycorrhizal Boletales.</title>
        <authorList>
            <person name="Wu G."/>
            <person name="Miyauchi S."/>
            <person name="Morin E."/>
            <person name="Yang Z.-L."/>
            <person name="Xu J."/>
            <person name="Martin F.M."/>
        </authorList>
    </citation>
    <scope>NUCLEOTIDE SEQUENCE</scope>
    <source>
        <strain evidence="2">BR01</strain>
    </source>
</reference>
<feature type="compositionally biased region" description="Basic and acidic residues" evidence="1">
    <location>
        <begin position="57"/>
        <end position="68"/>
    </location>
</feature>
<keyword evidence="3" id="KW-1185">Reference proteome</keyword>